<feature type="region of interest" description="Disordered" evidence="1">
    <location>
        <begin position="24"/>
        <end position="52"/>
    </location>
</feature>
<organism evidence="2 3">
    <name type="scientific">Clostridium cellulovorans (strain ATCC 35296 / DSM 3052 / OCM 3 / 743B)</name>
    <dbReference type="NCBI Taxonomy" id="573061"/>
    <lineage>
        <taxon>Bacteria</taxon>
        <taxon>Bacillati</taxon>
        <taxon>Bacillota</taxon>
        <taxon>Clostridia</taxon>
        <taxon>Eubacteriales</taxon>
        <taxon>Clostridiaceae</taxon>
        <taxon>Clostridium</taxon>
    </lineage>
</organism>
<feature type="compositionally biased region" description="Basic and acidic residues" evidence="1">
    <location>
        <begin position="38"/>
        <end position="52"/>
    </location>
</feature>
<protein>
    <recommendedName>
        <fullName evidence="4">Lipoprotein</fullName>
    </recommendedName>
</protein>
<dbReference type="HOGENOM" id="CLU_2341782_0_0_9"/>
<name>D9SQZ5_CLOC7</name>
<dbReference type="EMBL" id="CP002160">
    <property type="protein sequence ID" value="ADL50283.1"/>
    <property type="molecule type" value="Genomic_DNA"/>
</dbReference>
<sequence length="97" mass="10766">MKKALTISLGSILIFSLMGCSNGEKKEAQSNNTVVENEVSKSEPLEIGNDDDKVNNDKNYDSLIIKTTQDVIRTFESFDELVKDSNVIIEGDIKRLA</sequence>
<gene>
    <name evidence="2" type="ordered locus">Clocel_0508</name>
</gene>
<accession>D9SQZ5</accession>
<evidence type="ECO:0000313" key="2">
    <source>
        <dbReference type="EMBL" id="ADL50283.1"/>
    </source>
</evidence>
<dbReference type="KEGG" id="ccb:Clocel_0508"/>
<evidence type="ECO:0000313" key="3">
    <source>
        <dbReference type="Proteomes" id="UP000002730"/>
    </source>
</evidence>
<dbReference type="RefSeq" id="WP_013291598.1">
    <property type="nucleotide sequence ID" value="NC_014393.1"/>
</dbReference>
<evidence type="ECO:0000256" key="1">
    <source>
        <dbReference type="SAM" id="MobiDB-lite"/>
    </source>
</evidence>
<proteinExistence type="predicted"/>
<dbReference type="Proteomes" id="UP000002730">
    <property type="component" value="Chromosome"/>
</dbReference>
<keyword evidence="3" id="KW-1185">Reference proteome</keyword>
<dbReference type="AlphaFoldDB" id="D9SQZ5"/>
<dbReference type="PROSITE" id="PS51257">
    <property type="entry name" value="PROKAR_LIPOPROTEIN"/>
    <property type="match status" value="1"/>
</dbReference>
<evidence type="ECO:0008006" key="4">
    <source>
        <dbReference type="Google" id="ProtNLM"/>
    </source>
</evidence>
<reference evidence="2 3" key="1">
    <citation type="submission" date="2010-08" db="EMBL/GenBank/DDBJ databases">
        <title>Complete sequence of Clostridium cellulovorans 743B.</title>
        <authorList>
            <consortium name="US DOE Joint Genome Institute"/>
            <person name="Lucas S."/>
            <person name="Copeland A."/>
            <person name="Lapidus A."/>
            <person name="Cheng J.-F."/>
            <person name="Bruce D."/>
            <person name="Goodwin L."/>
            <person name="Pitluck S."/>
            <person name="Chertkov O."/>
            <person name="Detter J.C."/>
            <person name="Han C."/>
            <person name="Tapia R."/>
            <person name="Land M."/>
            <person name="Hauser L."/>
            <person name="Chang Y.-J."/>
            <person name="Jeffries C."/>
            <person name="Kyrpides N."/>
            <person name="Ivanova N."/>
            <person name="Mikhailova N."/>
            <person name="Hemme C.L."/>
            <person name="Woyke T."/>
        </authorList>
    </citation>
    <scope>NUCLEOTIDE SEQUENCE [LARGE SCALE GENOMIC DNA]</scope>
    <source>
        <strain evidence="3">ATCC 35296 / DSM 3052 / OCM 3 / 743B</strain>
    </source>
</reference>